<evidence type="ECO:0000256" key="1">
    <source>
        <dbReference type="SAM" id="MobiDB-lite"/>
    </source>
</evidence>
<dbReference type="PANTHER" id="PTHR35463:SF10">
    <property type="entry name" value="TRANSMEMBRANE PROTEIN"/>
    <property type="match status" value="1"/>
</dbReference>
<dbReference type="Proteomes" id="UP001314170">
    <property type="component" value="Unassembled WGS sequence"/>
</dbReference>
<organism evidence="3 4">
    <name type="scientific">Dovyalis caffra</name>
    <dbReference type="NCBI Taxonomy" id="77055"/>
    <lineage>
        <taxon>Eukaryota</taxon>
        <taxon>Viridiplantae</taxon>
        <taxon>Streptophyta</taxon>
        <taxon>Embryophyta</taxon>
        <taxon>Tracheophyta</taxon>
        <taxon>Spermatophyta</taxon>
        <taxon>Magnoliopsida</taxon>
        <taxon>eudicotyledons</taxon>
        <taxon>Gunneridae</taxon>
        <taxon>Pentapetalae</taxon>
        <taxon>rosids</taxon>
        <taxon>fabids</taxon>
        <taxon>Malpighiales</taxon>
        <taxon>Salicaceae</taxon>
        <taxon>Flacourtieae</taxon>
        <taxon>Dovyalis</taxon>
    </lineage>
</organism>
<evidence type="ECO:0000256" key="2">
    <source>
        <dbReference type="SAM" id="SignalP"/>
    </source>
</evidence>
<dbReference type="EMBL" id="CAWUPB010001108">
    <property type="protein sequence ID" value="CAK7337795.1"/>
    <property type="molecule type" value="Genomic_DNA"/>
</dbReference>
<evidence type="ECO:0000313" key="3">
    <source>
        <dbReference type="EMBL" id="CAK7337795.1"/>
    </source>
</evidence>
<comment type="caution">
    <text evidence="3">The sequence shown here is derived from an EMBL/GenBank/DDBJ whole genome shotgun (WGS) entry which is preliminary data.</text>
</comment>
<proteinExistence type="predicted"/>
<reference evidence="3 4" key="1">
    <citation type="submission" date="2024-01" db="EMBL/GenBank/DDBJ databases">
        <authorList>
            <person name="Waweru B."/>
        </authorList>
    </citation>
    <scope>NUCLEOTIDE SEQUENCE [LARGE SCALE GENOMIC DNA]</scope>
</reference>
<evidence type="ECO:0000313" key="4">
    <source>
        <dbReference type="Proteomes" id="UP001314170"/>
    </source>
</evidence>
<keyword evidence="2" id="KW-0732">Signal</keyword>
<keyword evidence="4" id="KW-1185">Reference proteome</keyword>
<gene>
    <name evidence="3" type="ORF">DCAF_LOCUS12833</name>
</gene>
<accession>A0AAV1RPJ6</accession>
<feature type="signal peptide" evidence="2">
    <location>
        <begin position="1"/>
        <end position="27"/>
    </location>
</feature>
<protein>
    <submittedName>
        <fullName evidence="3">Uncharacterized protein</fullName>
    </submittedName>
</protein>
<dbReference type="PANTHER" id="PTHR35463">
    <property type="entry name" value="TRANSMEMBRANE PROTEIN"/>
    <property type="match status" value="1"/>
</dbReference>
<name>A0AAV1RPJ6_9ROSI</name>
<dbReference type="AlphaFoldDB" id="A0AAV1RPJ6"/>
<feature type="region of interest" description="Disordered" evidence="1">
    <location>
        <begin position="137"/>
        <end position="157"/>
    </location>
</feature>
<feature type="chain" id="PRO_5043359680" evidence="2">
    <location>
        <begin position="28"/>
        <end position="157"/>
    </location>
</feature>
<sequence length="157" mass="17337">MDTCERITISFVLLFIILPSQIHSVAGDGDQQSGSREMQENRPYLTKIATDTISLLKESHSNYWDKVKTIIHDLQLQFFPPNLDFRSAVEESTRSENGGGEKIKKAVGKCLETGIKTAEKSAESAAEVMGEAMHGAAEKVKNKLSNTNGQESIHDEL</sequence>